<organism evidence="2 3">
    <name type="scientific">Pseudomonas phage AAT-1</name>
    <dbReference type="NCBI Taxonomy" id="1775248"/>
    <lineage>
        <taxon>Viruses</taxon>
        <taxon>Duplodnaviria</taxon>
        <taxon>Heunggongvirae</taxon>
        <taxon>Uroviricota</taxon>
        <taxon>Caudoviricetes</taxon>
        <taxon>Mesyanzhinovviridae</taxon>
        <taxon>Bradleyvirinae</taxon>
        <taxon>Pamexvirus</taxon>
        <taxon>Pamexvirus AAT1</taxon>
    </lineage>
</organism>
<dbReference type="Proteomes" id="UP000221376">
    <property type="component" value="Segment"/>
</dbReference>
<keyword evidence="3" id="KW-1185">Reference proteome</keyword>
<proteinExistence type="predicted"/>
<evidence type="ECO:0000256" key="1">
    <source>
        <dbReference type="SAM" id="MobiDB-lite"/>
    </source>
</evidence>
<gene>
    <name evidence="2" type="ORF">AAT1_02069</name>
</gene>
<reference evidence="2" key="1">
    <citation type="submission" date="2016-06" db="EMBL/GenBank/DDBJ databases">
        <title>Complete Genome Sequence of Pseudomonas aeruginosa Phage AAT-1.</title>
        <authorList>
            <person name="Andrade-Dominguez A."/>
            <person name="Kolter R."/>
        </authorList>
    </citation>
    <scope>NUCLEOTIDE SEQUENCE [LARGE SCALE GENOMIC DNA]</scope>
</reference>
<dbReference type="EMBL" id="KU204984">
    <property type="protein sequence ID" value="AME18095.1"/>
    <property type="molecule type" value="Genomic_DNA"/>
</dbReference>
<name>A0A125SA99_9CAUD</name>
<accession>A0A125SA99</accession>
<sequence>MGAPFGCSVGREGHDAATHCVLGPSVVPAYLERPRGPDSQGSRPAPPVRRLRNAPAGRIMSVPQPAQRRRARWTSTST</sequence>
<feature type="region of interest" description="Disordered" evidence="1">
    <location>
        <begin position="30"/>
        <end position="78"/>
    </location>
</feature>
<evidence type="ECO:0000313" key="2">
    <source>
        <dbReference type="EMBL" id="AME18095.1"/>
    </source>
</evidence>
<evidence type="ECO:0000313" key="3">
    <source>
        <dbReference type="Proteomes" id="UP000221376"/>
    </source>
</evidence>
<protein>
    <submittedName>
        <fullName evidence="2">Uncharacterized protein</fullName>
    </submittedName>
</protein>